<dbReference type="PRINTS" id="PR01010">
    <property type="entry name" value="FLGPRINGFLGI"/>
</dbReference>
<feature type="chain" id="PRO_5044902731" description="Flagellar P-ring protein" evidence="5">
    <location>
        <begin position="26"/>
        <end position="374"/>
    </location>
</feature>
<dbReference type="NCBIfam" id="NF003676">
    <property type="entry name" value="PRK05303.1"/>
    <property type="match status" value="1"/>
</dbReference>
<keyword evidence="4 5" id="KW-0975">Bacterial flagellum</keyword>
<gene>
    <name evidence="5" type="primary">flgI</name>
    <name evidence="6" type="ORF">NQT62_13975</name>
</gene>
<keyword evidence="6" id="KW-0966">Cell projection</keyword>
<dbReference type="PANTHER" id="PTHR30381:SF0">
    <property type="entry name" value="FLAGELLAR P-RING PROTEIN"/>
    <property type="match status" value="1"/>
</dbReference>
<evidence type="ECO:0000256" key="5">
    <source>
        <dbReference type="HAMAP-Rule" id="MF_00416"/>
    </source>
</evidence>
<evidence type="ECO:0000256" key="2">
    <source>
        <dbReference type="ARBA" id="ARBA00004117"/>
    </source>
</evidence>
<dbReference type="RefSeq" id="WP_256765350.1">
    <property type="nucleotide sequence ID" value="NZ_JANIGO010000005.1"/>
</dbReference>
<protein>
    <recommendedName>
        <fullName evidence="5">Flagellar P-ring protein</fullName>
    </recommendedName>
    <alternativeName>
        <fullName evidence="5">Basal body P-ring protein</fullName>
    </alternativeName>
</protein>
<keyword evidence="6" id="KW-0969">Cilium</keyword>
<name>A0ABT1WJ54_9BURK</name>
<sequence length="374" mass="39483" precursor="true">MMTLRNRLLCLTVAALSLLVQGVQAQQQRVRIKDLTSIAGVRPNQIFGYGLVVGLDGTGDRTTQTPFTSQSTATMLARQGIALPDGVRLETRNVASVMVTAILPPFMAPGQTIDVTVSSIGNARSIRGGTLLITPLKGVDGNVYALAQGQVVVGGAGAEANGNLKKINQLSNGRIPNGAIVEQAVDNNGDDPKVIRLELLRSDFGDAYSISENINAKFGEYTAQPMDARTISIKAPIRPNERVAFIASIQAMPIEPTGPAARVVVDSKTGAVAMNQSVKLSPVVVAHGSLTVEITQTPLISQPGPFSNGQTIVANRTDINITRTGGQVMKLEAADNLNDLVTSLNKMNATVDDLISILQAIERSGSIRAEIEVI</sequence>
<comment type="subcellular location">
    <subcellularLocation>
        <location evidence="2 5">Bacterial flagellum basal body</location>
    </subcellularLocation>
</comment>
<organism evidence="6 7">
    <name type="scientific">Limnobacter humi</name>
    <dbReference type="NCBI Taxonomy" id="1778671"/>
    <lineage>
        <taxon>Bacteria</taxon>
        <taxon>Pseudomonadati</taxon>
        <taxon>Pseudomonadota</taxon>
        <taxon>Betaproteobacteria</taxon>
        <taxon>Burkholderiales</taxon>
        <taxon>Burkholderiaceae</taxon>
        <taxon>Limnobacter</taxon>
    </lineage>
</organism>
<comment type="subunit">
    <text evidence="5">The basal body constitutes a major portion of the flagellar organelle and consists of four rings (L,P,S, and M) mounted on a central rod.</text>
</comment>
<proteinExistence type="inferred from homology"/>
<keyword evidence="7" id="KW-1185">Reference proteome</keyword>
<comment type="caution">
    <text evidence="6">The sequence shown here is derived from an EMBL/GenBank/DDBJ whole genome shotgun (WGS) entry which is preliminary data.</text>
</comment>
<evidence type="ECO:0000256" key="4">
    <source>
        <dbReference type="ARBA" id="ARBA00023143"/>
    </source>
</evidence>
<reference evidence="6 7" key="1">
    <citation type="submission" date="2022-07" db="EMBL/GenBank/DDBJ databases">
        <authorList>
            <person name="Xamxidin M."/>
            <person name="Wu M."/>
        </authorList>
    </citation>
    <scope>NUCLEOTIDE SEQUENCE [LARGE SCALE GENOMIC DNA]</scope>
    <source>
        <strain evidence="6 7">NBRC 111650</strain>
    </source>
</reference>
<feature type="signal peptide" evidence="5">
    <location>
        <begin position="1"/>
        <end position="25"/>
    </location>
</feature>
<accession>A0ABT1WJ54</accession>
<dbReference type="HAMAP" id="MF_00416">
    <property type="entry name" value="FlgI"/>
    <property type="match status" value="1"/>
</dbReference>
<dbReference type="Proteomes" id="UP001204142">
    <property type="component" value="Unassembled WGS sequence"/>
</dbReference>
<evidence type="ECO:0000313" key="6">
    <source>
        <dbReference type="EMBL" id="MCQ8897545.1"/>
    </source>
</evidence>
<comment type="similarity">
    <text evidence="5">Belongs to the FlgI family.</text>
</comment>
<evidence type="ECO:0000313" key="7">
    <source>
        <dbReference type="Proteomes" id="UP001204142"/>
    </source>
</evidence>
<dbReference type="InterPro" id="IPR001782">
    <property type="entry name" value="Flag_FlgI"/>
</dbReference>
<evidence type="ECO:0000256" key="1">
    <source>
        <dbReference type="ARBA" id="ARBA00002591"/>
    </source>
</evidence>
<dbReference type="PANTHER" id="PTHR30381">
    <property type="entry name" value="FLAGELLAR P-RING PERIPLASMIC PROTEIN FLGI"/>
    <property type="match status" value="1"/>
</dbReference>
<comment type="function">
    <text evidence="1 5">Assembles around the rod to form the L-ring and probably protects the motor/basal body from shearing forces during rotation.</text>
</comment>
<keyword evidence="6" id="KW-0282">Flagellum</keyword>
<dbReference type="Pfam" id="PF02119">
    <property type="entry name" value="FlgI"/>
    <property type="match status" value="1"/>
</dbReference>
<keyword evidence="3 5" id="KW-0732">Signal</keyword>
<evidence type="ECO:0000256" key="3">
    <source>
        <dbReference type="ARBA" id="ARBA00022729"/>
    </source>
</evidence>
<dbReference type="EMBL" id="JANIGO010000005">
    <property type="protein sequence ID" value="MCQ8897545.1"/>
    <property type="molecule type" value="Genomic_DNA"/>
</dbReference>